<dbReference type="AlphaFoldDB" id="A0A1M5BKD7"/>
<dbReference type="STRING" id="1121942.SAMN02745148_02623"/>
<evidence type="ECO:0000259" key="4">
    <source>
        <dbReference type="Pfam" id="PF04577"/>
    </source>
</evidence>
<keyword evidence="6" id="KW-1185">Reference proteome</keyword>
<dbReference type="Pfam" id="PF04577">
    <property type="entry name" value="Glyco_transf_61"/>
    <property type="match status" value="1"/>
</dbReference>
<protein>
    <recommendedName>
        <fullName evidence="4">Glycosyltransferase 61 catalytic domain-containing protein</fullName>
    </recommendedName>
</protein>
<evidence type="ECO:0000313" key="6">
    <source>
        <dbReference type="Proteomes" id="UP000184346"/>
    </source>
</evidence>
<evidence type="ECO:0000256" key="1">
    <source>
        <dbReference type="ARBA" id="ARBA00022676"/>
    </source>
</evidence>
<dbReference type="EMBL" id="FQUJ01000011">
    <property type="protein sequence ID" value="SHF43014.1"/>
    <property type="molecule type" value="Genomic_DNA"/>
</dbReference>
<gene>
    <name evidence="5" type="ORF">SAMN02745148_02623</name>
</gene>
<sequence>MSYQNRFRRGLHRFLQALEKKFTHEPRHSRFAEWRDQASFRGFGAFENPDKYRPGPGEPLWRSRQPIDRPGVCTLRDAVIYMLSPRATVAQDPQRRLAIIFDRYYRRLTFPGSRHLLPYLLRGEWRRWWRPRRRCVHYSGRVAVLSNYVSDRTNYYHFWADNIADIWYLRQLLAESEMPERYLMPFSDLPWQRRILEMCGIGVDQVIPFTVHEWLSVDTLIVPVRDKGATLSPPWLAHAIRDMADWKNDGHKSPASRRLFLSRADAPRRRVVDEERLHDRLRTAGFEILTLDGLDVREQQALFASASVILAPHGAALTNLVWCRPGAAVVDFLSENHLLACFRELAWQTGVDYHPIPCRQVGGDAEGIEGDIEITLEQLDGALKRLSEKDIGRVCM</sequence>
<evidence type="ECO:0000256" key="3">
    <source>
        <dbReference type="ARBA" id="ARBA00023180"/>
    </source>
</evidence>
<keyword evidence="3" id="KW-0325">Glycoprotein</keyword>
<dbReference type="Proteomes" id="UP000184346">
    <property type="component" value="Unassembled WGS sequence"/>
</dbReference>
<reference evidence="5 6" key="1">
    <citation type="submission" date="2016-11" db="EMBL/GenBank/DDBJ databases">
        <authorList>
            <person name="Jaros S."/>
            <person name="Januszkiewicz K."/>
            <person name="Wedrychowicz H."/>
        </authorList>
    </citation>
    <scope>NUCLEOTIDE SEQUENCE [LARGE SCALE GENOMIC DNA]</scope>
    <source>
        <strain evidence="5 6">DSM 19980</strain>
    </source>
</reference>
<organism evidence="5 6">
    <name type="scientific">Modicisalibacter ilicicola DSM 19980</name>
    <dbReference type="NCBI Taxonomy" id="1121942"/>
    <lineage>
        <taxon>Bacteria</taxon>
        <taxon>Pseudomonadati</taxon>
        <taxon>Pseudomonadota</taxon>
        <taxon>Gammaproteobacteria</taxon>
        <taxon>Oceanospirillales</taxon>
        <taxon>Halomonadaceae</taxon>
        <taxon>Modicisalibacter</taxon>
    </lineage>
</organism>
<evidence type="ECO:0000256" key="2">
    <source>
        <dbReference type="ARBA" id="ARBA00022679"/>
    </source>
</evidence>
<dbReference type="OrthoDB" id="6137446at2"/>
<dbReference type="InterPro" id="IPR007657">
    <property type="entry name" value="Glycosyltransferase_61"/>
</dbReference>
<feature type="domain" description="Glycosyltransferase 61 catalytic" evidence="4">
    <location>
        <begin position="155"/>
        <end position="330"/>
    </location>
</feature>
<dbReference type="PANTHER" id="PTHR20961">
    <property type="entry name" value="GLYCOSYLTRANSFERASE"/>
    <property type="match status" value="1"/>
</dbReference>
<accession>A0A1M5BKD7</accession>
<keyword evidence="1" id="KW-0328">Glycosyltransferase</keyword>
<keyword evidence="2" id="KW-0808">Transferase</keyword>
<name>A0A1M5BKD7_9GAMM</name>
<dbReference type="GO" id="GO:0016757">
    <property type="term" value="F:glycosyltransferase activity"/>
    <property type="evidence" value="ECO:0007669"/>
    <property type="project" value="UniProtKB-KW"/>
</dbReference>
<proteinExistence type="predicted"/>
<dbReference type="InterPro" id="IPR049625">
    <property type="entry name" value="Glyco_transf_61_cat"/>
</dbReference>
<evidence type="ECO:0000313" key="5">
    <source>
        <dbReference type="EMBL" id="SHF43014.1"/>
    </source>
</evidence>